<dbReference type="Pfam" id="PF02519">
    <property type="entry name" value="Auxin_inducible"/>
    <property type="match status" value="2"/>
</dbReference>
<accession>A0AAP0ICQ5</accession>
<dbReference type="EMBL" id="JBBNAG010000008">
    <property type="protein sequence ID" value="KAK9112971.1"/>
    <property type="molecule type" value="Genomic_DNA"/>
</dbReference>
<reference evidence="2 3" key="1">
    <citation type="submission" date="2024-01" db="EMBL/GenBank/DDBJ databases">
        <title>Genome assemblies of Stephania.</title>
        <authorList>
            <person name="Yang L."/>
        </authorList>
    </citation>
    <scope>NUCLEOTIDE SEQUENCE [LARGE SCALE GENOMIC DNA]</scope>
    <source>
        <strain evidence="2">JXDWG</strain>
        <tissue evidence="2">Leaf</tissue>
    </source>
</reference>
<name>A0AAP0ICQ5_9MAGN</name>
<protein>
    <recommendedName>
        <fullName evidence="4">Small auxin up regulated protein</fullName>
    </recommendedName>
</protein>
<evidence type="ECO:0008006" key="4">
    <source>
        <dbReference type="Google" id="ProtNLM"/>
    </source>
</evidence>
<evidence type="ECO:0000256" key="1">
    <source>
        <dbReference type="ARBA" id="ARBA00006974"/>
    </source>
</evidence>
<dbReference type="Proteomes" id="UP001419268">
    <property type="component" value="Unassembled WGS sequence"/>
</dbReference>
<comment type="caution">
    <text evidence="2">The sequence shown here is derived from an EMBL/GenBank/DDBJ whole genome shotgun (WGS) entry which is preliminary data.</text>
</comment>
<sequence>MRRQSTKSKLLYPSSPLRLVLPPISLIHLFSLEIMAIRLPGMLQRKRSFGRSNWSSDSTVVPKGHIVVYVGEAQKRRFVVPISYLNHPLFQGLLDQAAEEFGFDHPMGGLTIPCNEEDFLDVTYKSMAIRLPGLSQNKRVLGRSVHTSASTVVPKGYIAVYVGEVQKRRFVVPISYLNHPSFQELLDHAEEEFGFDHPMGGLTIPCDEQMFLDLTHSLNSF</sequence>
<organism evidence="2 3">
    <name type="scientific">Stephania cephalantha</name>
    <dbReference type="NCBI Taxonomy" id="152367"/>
    <lineage>
        <taxon>Eukaryota</taxon>
        <taxon>Viridiplantae</taxon>
        <taxon>Streptophyta</taxon>
        <taxon>Embryophyta</taxon>
        <taxon>Tracheophyta</taxon>
        <taxon>Spermatophyta</taxon>
        <taxon>Magnoliopsida</taxon>
        <taxon>Ranunculales</taxon>
        <taxon>Menispermaceae</taxon>
        <taxon>Menispermoideae</taxon>
        <taxon>Cissampelideae</taxon>
        <taxon>Stephania</taxon>
    </lineage>
</organism>
<comment type="similarity">
    <text evidence="1">Belongs to the ARG7 family.</text>
</comment>
<dbReference type="PANTHER" id="PTHR31929">
    <property type="entry name" value="SAUR-LIKE AUXIN-RESPONSIVE PROTEIN FAMILY-RELATED"/>
    <property type="match status" value="1"/>
</dbReference>
<proteinExistence type="inferred from homology"/>
<dbReference type="AlphaFoldDB" id="A0AAP0ICQ5"/>
<dbReference type="InterPro" id="IPR003676">
    <property type="entry name" value="SAUR_fam"/>
</dbReference>
<keyword evidence="3" id="KW-1185">Reference proteome</keyword>
<dbReference type="GO" id="GO:0009733">
    <property type="term" value="P:response to auxin"/>
    <property type="evidence" value="ECO:0007669"/>
    <property type="project" value="InterPro"/>
</dbReference>
<evidence type="ECO:0000313" key="3">
    <source>
        <dbReference type="Proteomes" id="UP001419268"/>
    </source>
</evidence>
<evidence type="ECO:0000313" key="2">
    <source>
        <dbReference type="EMBL" id="KAK9112971.1"/>
    </source>
</evidence>
<gene>
    <name evidence="2" type="ORF">Scep_020490</name>
</gene>